<dbReference type="Proteomes" id="UP000075714">
    <property type="component" value="Unassembled WGS sequence"/>
</dbReference>
<reference evidence="12" key="1">
    <citation type="journal article" date="2016" name="Nat. Commun.">
        <title>The Gonium pectorale genome demonstrates co-option of cell cycle regulation during the evolution of multicellularity.</title>
        <authorList>
            <person name="Hanschen E.R."/>
            <person name="Marriage T.N."/>
            <person name="Ferris P.J."/>
            <person name="Hamaji T."/>
            <person name="Toyoda A."/>
            <person name="Fujiyama A."/>
            <person name="Neme R."/>
            <person name="Noguchi H."/>
            <person name="Minakuchi Y."/>
            <person name="Suzuki M."/>
            <person name="Kawai-Toyooka H."/>
            <person name="Smith D.R."/>
            <person name="Sparks H."/>
            <person name="Anderson J."/>
            <person name="Bakaric R."/>
            <person name="Luria V."/>
            <person name="Karger A."/>
            <person name="Kirschner M.W."/>
            <person name="Durand P.M."/>
            <person name="Michod R.E."/>
            <person name="Nozaki H."/>
            <person name="Olson B.J."/>
        </authorList>
    </citation>
    <scope>NUCLEOTIDE SEQUENCE [LARGE SCALE GENOMIC DNA]</scope>
    <source>
        <strain evidence="12">NIES-2863</strain>
    </source>
</reference>
<dbReference type="GO" id="GO:0048015">
    <property type="term" value="P:phosphatidylinositol-mediated signaling"/>
    <property type="evidence" value="ECO:0007669"/>
    <property type="project" value="TreeGrafter"/>
</dbReference>
<dbReference type="InterPro" id="IPR017946">
    <property type="entry name" value="PLC-like_Pdiesterase_TIM-brl"/>
</dbReference>
<feature type="region of interest" description="Disordered" evidence="8">
    <location>
        <begin position="96"/>
        <end position="118"/>
    </location>
</feature>
<dbReference type="Pfam" id="PF00387">
    <property type="entry name" value="PI-PLC-Y"/>
    <property type="match status" value="1"/>
</dbReference>
<proteinExistence type="predicted"/>
<keyword evidence="12" id="KW-1185">Reference proteome</keyword>
<dbReference type="InterPro" id="IPR001192">
    <property type="entry name" value="PI-PLC_fam"/>
</dbReference>
<keyword evidence="5 7" id="KW-0443">Lipid metabolism</keyword>
<dbReference type="SMART" id="SM00149">
    <property type="entry name" value="PLCYc"/>
    <property type="match status" value="1"/>
</dbReference>
<dbReference type="Gene3D" id="2.60.40.150">
    <property type="entry name" value="C2 domain"/>
    <property type="match status" value="2"/>
</dbReference>
<evidence type="ECO:0000256" key="5">
    <source>
        <dbReference type="ARBA" id="ARBA00023098"/>
    </source>
</evidence>
<dbReference type="PROSITE" id="PS50004">
    <property type="entry name" value="C2"/>
    <property type="match status" value="1"/>
</dbReference>
<dbReference type="InterPro" id="IPR035892">
    <property type="entry name" value="C2_domain_sf"/>
</dbReference>
<dbReference type="PROSITE" id="PS50008">
    <property type="entry name" value="PIPLC_Y_DOMAIN"/>
    <property type="match status" value="1"/>
</dbReference>
<organism evidence="11 12">
    <name type="scientific">Gonium pectorale</name>
    <name type="common">Green alga</name>
    <dbReference type="NCBI Taxonomy" id="33097"/>
    <lineage>
        <taxon>Eukaryota</taxon>
        <taxon>Viridiplantae</taxon>
        <taxon>Chlorophyta</taxon>
        <taxon>core chlorophytes</taxon>
        <taxon>Chlorophyceae</taxon>
        <taxon>CS clade</taxon>
        <taxon>Chlamydomonadales</taxon>
        <taxon>Volvocaceae</taxon>
        <taxon>Gonium</taxon>
    </lineage>
</organism>
<evidence type="ECO:0000313" key="12">
    <source>
        <dbReference type="Proteomes" id="UP000075714"/>
    </source>
</evidence>
<keyword evidence="6" id="KW-0807">Transducer</keyword>
<evidence type="ECO:0000259" key="9">
    <source>
        <dbReference type="PROSITE" id="PS50004"/>
    </source>
</evidence>
<dbReference type="InterPro" id="IPR001711">
    <property type="entry name" value="PLipase_C_Pinositol-sp_Y"/>
</dbReference>
<dbReference type="InterPro" id="IPR000008">
    <property type="entry name" value="C2_dom"/>
</dbReference>
<dbReference type="PANTHER" id="PTHR10336">
    <property type="entry name" value="PHOSPHOINOSITIDE-SPECIFIC PHOSPHOLIPASE C FAMILY PROTEIN"/>
    <property type="match status" value="1"/>
</dbReference>
<evidence type="ECO:0000256" key="8">
    <source>
        <dbReference type="SAM" id="MobiDB-lite"/>
    </source>
</evidence>
<dbReference type="GO" id="GO:0004435">
    <property type="term" value="F:phosphatidylinositol-4,5-bisphosphate phospholipase C activity"/>
    <property type="evidence" value="ECO:0007669"/>
    <property type="project" value="UniProtKB-EC"/>
</dbReference>
<protein>
    <recommendedName>
        <fullName evidence="2 7">Phosphoinositide phospholipase C</fullName>
        <ecNumber evidence="2 7">3.1.4.11</ecNumber>
    </recommendedName>
</protein>
<dbReference type="GO" id="GO:0051209">
    <property type="term" value="P:release of sequestered calcium ion into cytosol"/>
    <property type="evidence" value="ECO:0007669"/>
    <property type="project" value="TreeGrafter"/>
</dbReference>
<dbReference type="GO" id="GO:0016042">
    <property type="term" value="P:lipid catabolic process"/>
    <property type="evidence" value="ECO:0007669"/>
    <property type="project" value="UniProtKB-KW"/>
</dbReference>
<dbReference type="Pfam" id="PF00168">
    <property type="entry name" value="C2"/>
    <property type="match status" value="2"/>
</dbReference>
<dbReference type="OrthoDB" id="269822at2759"/>
<feature type="domain" description="C2" evidence="9">
    <location>
        <begin position="247"/>
        <end position="422"/>
    </location>
</feature>
<comment type="caution">
    <text evidence="11">The sequence shown here is derived from an EMBL/GenBank/DDBJ whole genome shotgun (WGS) entry which is preliminary data.</text>
</comment>
<evidence type="ECO:0000256" key="3">
    <source>
        <dbReference type="ARBA" id="ARBA00022801"/>
    </source>
</evidence>
<feature type="domain" description="PI-PLC Y-box" evidence="10">
    <location>
        <begin position="176"/>
        <end position="247"/>
    </location>
</feature>
<dbReference type="SUPFAM" id="SSF51695">
    <property type="entry name" value="PLC-like phosphodiesterases"/>
    <property type="match status" value="2"/>
</dbReference>
<evidence type="ECO:0000259" key="10">
    <source>
        <dbReference type="PROSITE" id="PS50008"/>
    </source>
</evidence>
<sequence>MSQPLPCYFISSGHNSYLTRNQLFSASGTATIVKASLDILTLTAASSPAAPWYRPQSLLAGCRVIELDTFNGPVCKHGGTLTSSVGVQPADLASVDHTPKEPDAAAAAGGEPRRGTVEKAVTKVKQRVRRMSNEVVPECAAAAAAAASAAAAAAAARQVDAAPRPPDAPAVGSLQELYRYTSRHLLRVYPAIWRVRSDSFNPMKAWVRGVSMAALNWQVWDKHLRTNQGKFLDNGGCGYVLKPEWMRAPGPSLPARQPRRLIVHVFSAFRHQGRNMGVFKDDLFVRIRLLGMPSDCAKAVTHTVNNSGRLRVDKDFYFDVRFPEMAVLSIELMDEDAREHIRLLGMPSDCAKAVTHTVNNSGRLRVDKDFYFDVRFPEMAVLSIELMDEDALGNHADADTLGYYSLPLASLAEGDFKLNLRSPKSGEPLPLERTWVKVGLRWQAAAQDTPAP</sequence>
<dbReference type="PROSITE" id="PS50007">
    <property type="entry name" value="PIPLC_X_DOMAIN"/>
    <property type="match status" value="1"/>
</dbReference>
<keyword evidence="3 7" id="KW-0378">Hydrolase</keyword>
<evidence type="ECO:0000256" key="2">
    <source>
        <dbReference type="ARBA" id="ARBA00012368"/>
    </source>
</evidence>
<gene>
    <name evidence="11" type="ORF">GPECTOR_10g1141</name>
</gene>
<keyword evidence="4 7" id="KW-0442">Lipid degradation</keyword>
<dbReference type="SUPFAM" id="SSF49562">
    <property type="entry name" value="C2 domain (Calcium/lipid-binding domain, CaLB)"/>
    <property type="match status" value="2"/>
</dbReference>
<evidence type="ECO:0000256" key="4">
    <source>
        <dbReference type="ARBA" id="ARBA00022963"/>
    </source>
</evidence>
<dbReference type="Gene3D" id="3.20.20.190">
    <property type="entry name" value="Phosphatidylinositol (PI) phosphodiesterase"/>
    <property type="match status" value="2"/>
</dbReference>
<dbReference type="AlphaFoldDB" id="A0A150GQV3"/>
<evidence type="ECO:0000256" key="7">
    <source>
        <dbReference type="RuleBase" id="RU361133"/>
    </source>
</evidence>
<dbReference type="EC" id="3.1.4.11" evidence="2 7"/>
<name>A0A150GQV3_GONPE</name>
<accession>A0A150GQV3</accession>
<dbReference type="Pfam" id="PF00388">
    <property type="entry name" value="PI-PLC-X"/>
    <property type="match status" value="1"/>
</dbReference>
<dbReference type="STRING" id="33097.A0A150GQV3"/>
<dbReference type="EMBL" id="LSYV01000011">
    <property type="protein sequence ID" value="KXZ52118.1"/>
    <property type="molecule type" value="Genomic_DNA"/>
</dbReference>
<dbReference type="PRINTS" id="PR00390">
    <property type="entry name" value="PHPHLIPASEC"/>
</dbReference>
<dbReference type="InterPro" id="IPR000909">
    <property type="entry name" value="PLipase_C_PInositol-sp_X_dom"/>
</dbReference>
<comment type="catalytic activity">
    <reaction evidence="1 7">
        <text>a 1,2-diacyl-sn-glycero-3-phospho-(1D-myo-inositol-4,5-bisphosphate) + H2O = 1D-myo-inositol 1,4,5-trisphosphate + a 1,2-diacyl-sn-glycerol + H(+)</text>
        <dbReference type="Rhea" id="RHEA:33179"/>
        <dbReference type="ChEBI" id="CHEBI:15377"/>
        <dbReference type="ChEBI" id="CHEBI:15378"/>
        <dbReference type="ChEBI" id="CHEBI:17815"/>
        <dbReference type="ChEBI" id="CHEBI:58456"/>
        <dbReference type="ChEBI" id="CHEBI:203600"/>
        <dbReference type="EC" id="3.1.4.11"/>
    </reaction>
</comment>
<dbReference type="PANTHER" id="PTHR10336:SF36">
    <property type="entry name" value="1-PHOSPHATIDYLINOSITOL 4,5-BISPHOSPHATE PHOSPHODIESTERASE BETA-4"/>
    <property type="match status" value="1"/>
</dbReference>
<evidence type="ECO:0000256" key="1">
    <source>
        <dbReference type="ARBA" id="ARBA00001195"/>
    </source>
</evidence>
<evidence type="ECO:0000313" key="11">
    <source>
        <dbReference type="EMBL" id="KXZ52118.1"/>
    </source>
</evidence>
<evidence type="ECO:0000256" key="6">
    <source>
        <dbReference type="ARBA" id="ARBA00023224"/>
    </source>
</evidence>